<feature type="region of interest" description="Disordered" evidence="1">
    <location>
        <begin position="104"/>
        <end position="140"/>
    </location>
</feature>
<dbReference type="EMBL" id="SPHZ02000002">
    <property type="protein sequence ID" value="KAF0928683.1"/>
    <property type="molecule type" value="Genomic_DNA"/>
</dbReference>
<organism evidence="2 3">
    <name type="scientific">Oryza meyeriana var. granulata</name>
    <dbReference type="NCBI Taxonomy" id="110450"/>
    <lineage>
        <taxon>Eukaryota</taxon>
        <taxon>Viridiplantae</taxon>
        <taxon>Streptophyta</taxon>
        <taxon>Embryophyta</taxon>
        <taxon>Tracheophyta</taxon>
        <taxon>Spermatophyta</taxon>
        <taxon>Magnoliopsida</taxon>
        <taxon>Liliopsida</taxon>
        <taxon>Poales</taxon>
        <taxon>Poaceae</taxon>
        <taxon>BOP clade</taxon>
        <taxon>Oryzoideae</taxon>
        <taxon>Oryzeae</taxon>
        <taxon>Oryzinae</taxon>
        <taxon>Oryza</taxon>
        <taxon>Oryza meyeriana</taxon>
    </lineage>
</organism>
<name>A0A6G1EVJ9_9ORYZ</name>
<gene>
    <name evidence="2" type="ORF">E2562_006109</name>
</gene>
<feature type="compositionally biased region" description="Polar residues" evidence="1">
    <location>
        <begin position="128"/>
        <end position="140"/>
    </location>
</feature>
<proteinExistence type="predicted"/>
<dbReference type="AlphaFoldDB" id="A0A6G1EVJ9"/>
<accession>A0A6G1EVJ9</accession>
<evidence type="ECO:0000313" key="2">
    <source>
        <dbReference type="EMBL" id="KAF0928683.1"/>
    </source>
</evidence>
<dbReference type="Proteomes" id="UP000479710">
    <property type="component" value="Unassembled WGS sequence"/>
</dbReference>
<reference evidence="2 3" key="1">
    <citation type="submission" date="2019-11" db="EMBL/GenBank/DDBJ databases">
        <title>Whole genome sequence of Oryza granulata.</title>
        <authorList>
            <person name="Li W."/>
        </authorList>
    </citation>
    <scope>NUCLEOTIDE SEQUENCE [LARGE SCALE GENOMIC DNA]</scope>
    <source>
        <strain evidence="3">cv. Menghai</strain>
        <tissue evidence="2">Leaf</tissue>
    </source>
</reference>
<evidence type="ECO:0000313" key="3">
    <source>
        <dbReference type="Proteomes" id="UP000479710"/>
    </source>
</evidence>
<protein>
    <submittedName>
        <fullName evidence="2">Uncharacterized protein</fullName>
    </submittedName>
</protein>
<keyword evidence="3" id="KW-1185">Reference proteome</keyword>
<evidence type="ECO:0000256" key="1">
    <source>
        <dbReference type="SAM" id="MobiDB-lite"/>
    </source>
</evidence>
<sequence length="140" mass="14242">MPTAARACEVRGHHAAAAATKPQPLPLPLPLPAGATTSRHARWRNHLTSSSLAHQISGAPRAHPTLPFSPAAPAGESGRPALCFARGMGGTPLCLLRRGGLGAGTAGVGLEQGRPSAFFSRPKPTPPTQAQVGPKSSNQA</sequence>
<comment type="caution">
    <text evidence="2">The sequence shown here is derived from an EMBL/GenBank/DDBJ whole genome shotgun (WGS) entry which is preliminary data.</text>
</comment>